<dbReference type="GO" id="GO:0016301">
    <property type="term" value="F:kinase activity"/>
    <property type="evidence" value="ECO:0007669"/>
    <property type="project" value="UniProtKB-KW"/>
</dbReference>
<dbReference type="PROSITE" id="PS51098">
    <property type="entry name" value="PTS_EIIB_TYPE_1"/>
    <property type="match status" value="1"/>
</dbReference>
<dbReference type="Gene3D" id="3.30.1360.60">
    <property type="entry name" value="Glucose permease domain IIB"/>
    <property type="match status" value="1"/>
</dbReference>
<keyword evidence="7 12" id="KW-0812">Transmembrane</keyword>
<dbReference type="GO" id="GO:0005886">
    <property type="term" value="C:plasma membrane"/>
    <property type="evidence" value="ECO:0007669"/>
    <property type="project" value="UniProtKB-SubCell"/>
</dbReference>
<evidence type="ECO:0000256" key="12">
    <source>
        <dbReference type="SAM" id="Phobius"/>
    </source>
</evidence>
<dbReference type="PROSITE" id="PS51103">
    <property type="entry name" value="PTS_EIIC_TYPE_1"/>
    <property type="match status" value="1"/>
</dbReference>
<comment type="subcellular location">
    <subcellularLocation>
        <location evidence="1">Cell membrane</location>
        <topology evidence="1">Multi-pass membrane protein</topology>
    </subcellularLocation>
</comment>
<dbReference type="InterPro" id="IPR036878">
    <property type="entry name" value="Glu_permease_IIB"/>
</dbReference>
<feature type="domain" description="PTS EIIB type-1" evidence="14">
    <location>
        <begin position="400"/>
        <end position="482"/>
    </location>
</feature>
<organism evidence="16 17">
    <name type="scientific">Companilactobacillus tucceti DSM 20183</name>
    <dbReference type="NCBI Taxonomy" id="1423811"/>
    <lineage>
        <taxon>Bacteria</taxon>
        <taxon>Bacillati</taxon>
        <taxon>Bacillota</taxon>
        <taxon>Bacilli</taxon>
        <taxon>Lactobacillales</taxon>
        <taxon>Lactobacillaceae</taxon>
        <taxon>Companilactobacillus</taxon>
    </lineage>
</organism>
<evidence type="ECO:0000259" key="13">
    <source>
        <dbReference type="PROSITE" id="PS51093"/>
    </source>
</evidence>
<accession>A0A0R1J9N7</accession>
<feature type="active site" description="Phosphocysteine intermediate; for EIIB activity" evidence="11">
    <location>
        <position position="422"/>
    </location>
</feature>
<dbReference type="GO" id="GO:0009401">
    <property type="term" value="P:phosphoenolpyruvate-dependent sugar phosphotransferase system"/>
    <property type="evidence" value="ECO:0007669"/>
    <property type="project" value="UniProtKB-KW"/>
</dbReference>
<evidence type="ECO:0000256" key="11">
    <source>
        <dbReference type="PROSITE-ProRule" id="PRU00421"/>
    </source>
</evidence>
<keyword evidence="3" id="KW-1003">Cell membrane</keyword>
<dbReference type="GO" id="GO:0008982">
    <property type="term" value="F:protein-N(PI)-phosphohistidine-sugar phosphotransferase activity"/>
    <property type="evidence" value="ECO:0007669"/>
    <property type="project" value="InterPro"/>
</dbReference>
<protein>
    <submittedName>
        <fullName evidence="16">N-acetylglucosamine and glucose PTS, EIICBA</fullName>
    </submittedName>
</protein>
<sequence>MKTYLQKMGRSLQLPVAVLPAAALLQGVGHLMPQSWGIAQFMQAGGVAILNQIALLFAVGLAFGMSKDKDGAAALAGLVAYIIPVGILTPANVALLMGISVKSVDPAFNFVSGNVLVGIIAGLSAGALYNRFKDTKLPMALSFFSGKRLVPIVASLVMLLVSAVLLFAWPTIYDALVNFGKFFINLGAIGAGLYGFFNRLLIPTGLHQALNQVFWFNVAGINDIGNFWANKGVKGVTGIYQAGFFPVMMFGLPAGAYAIYRNALPERKKETAGLMMAGAFASFFTGVTEPLEFSFMFVAWPLYILHAVFVGLSLGFAAFMHWTAGFTFSAGLVDYLLSIHMPIANMPLMLIVQGLVMAVIYYFGFNFAIQKFNLMTPGREPLDIDGSDAVDISDDDDKYTLAAKKVYAGIGGYENIKVIDNCTTRLRLQLFDTDKADTALIKTSGAAGVNILDKSNIQIIIGTEVQFVADALKKLYDNKTPLSKAEDVNETPEPVKEETKTDVKAGTQTFYSVANGQLEDIEKVPDDTFSQKMLGDGYAVVPSDGQITSPVDGTITTIFPTKHAMGIKTDNGLEILLHMGIDTVQLKGEPFDVKVTDGQEVRHGDLLASVDLKKIEEAGKKTDMMVIVTNMPVVSMMKFKDLDRQVNKDDDVVKITTK</sequence>
<dbReference type="GO" id="GO:0015764">
    <property type="term" value="P:N-acetylglucosamine transport"/>
    <property type="evidence" value="ECO:0007669"/>
    <property type="project" value="TreeGrafter"/>
</dbReference>
<proteinExistence type="predicted"/>
<feature type="transmembrane region" description="Helical" evidence="12">
    <location>
        <begin position="272"/>
        <end position="291"/>
    </location>
</feature>
<dbReference type="RefSeq" id="WP_057765884.1">
    <property type="nucleotide sequence ID" value="NZ_AZDG01000012.1"/>
</dbReference>
<dbReference type="InterPro" id="IPR001127">
    <property type="entry name" value="PTS_EIIA_1_perm"/>
</dbReference>
<dbReference type="FunFam" id="2.70.70.10:FF:000001">
    <property type="entry name" value="PTS system glucose-specific IIA component"/>
    <property type="match status" value="1"/>
</dbReference>
<dbReference type="PATRIC" id="fig|1423811.3.peg.407"/>
<dbReference type="STRING" id="1423811.FC72_GL000406"/>
<evidence type="ECO:0000259" key="14">
    <source>
        <dbReference type="PROSITE" id="PS51098"/>
    </source>
</evidence>
<keyword evidence="10 12" id="KW-0472">Membrane</keyword>
<feature type="transmembrane region" description="Helical" evidence="12">
    <location>
        <begin position="149"/>
        <end position="169"/>
    </location>
</feature>
<dbReference type="GO" id="GO:0015572">
    <property type="term" value="F:N-acetylglucosamine transmembrane transporter activity"/>
    <property type="evidence" value="ECO:0007669"/>
    <property type="project" value="InterPro"/>
</dbReference>
<dbReference type="OrthoDB" id="9764327at2"/>
<dbReference type="Pfam" id="PF00367">
    <property type="entry name" value="PTS_EIIB"/>
    <property type="match status" value="1"/>
</dbReference>
<dbReference type="InterPro" id="IPR001996">
    <property type="entry name" value="PTS_IIB_1"/>
</dbReference>
<dbReference type="PANTHER" id="PTHR30009:SF4">
    <property type="entry name" value="PTS SYSTEM N-ACETYLGLUCOSAMINE-SPECIFIC EIICBA COMPONENT"/>
    <property type="match status" value="1"/>
</dbReference>
<dbReference type="Gene3D" id="2.70.70.10">
    <property type="entry name" value="Glucose Permease (Domain IIA)"/>
    <property type="match status" value="1"/>
</dbReference>
<dbReference type="InterPro" id="IPR050429">
    <property type="entry name" value="PTS_Glucose_EIICBA"/>
</dbReference>
<dbReference type="SUPFAM" id="SSF51261">
    <property type="entry name" value="Duplicated hybrid motif"/>
    <property type="match status" value="1"/>
</dbReference>
<evidence type="ECO:0000256" key="9">
    <source>
        <dbReference type="ARBA" id="ARBA00022989"/>
    </source>
</evidence>
<evidence type="ECO:0000256" key="6">
    <source>
        <dbReference type="ARBA" id="ARBA00022683"/>
    </source>
</evidence>
<feature type="transmembrane region" description="Helical" evidence="12">
    <location>
        <begin position="240"/>
        <end position="260"/>
    </location>
</feature>
<keyword evidence="8" id="KW-0418">Kinase</keyword>
<keyword evidence="2" id="KW-0813">Transport</keyword>
<name>A0A0R1J9N7_9LACO</name>
<feature type="domain" description="PTS EIIA type-1" evidence="13">
    <location>
        <begin position="526"/>
        <end position="630"/>
    </location>
</feature>
<feature type="transmembrane region" description="Helical" evidence="12">
    <location>
        <begin position="78"/>
        <end position="101"/>
    </location>
</feature>
<dbReference type="InterPro" id="IPR003352">
    <property type="entry name" value="PTS_EIIC"/>
</dbReference>
<keyword evidence="6" id="KW-0598">Phosphotransferase system</keyword>
<dbReference type="InterPro" id="IPR018113">
    <property type="entry name" value="PTrfase_EIIB_Cys"/>
</dbReference>
<keyword evidence="5" id="KW-0808">Transferase</keyword>
<keyword evidence="4" id="KW-0762">Sugar transport</keyword>
<dbReference type="Proteomes" id="UP000050929">
    <property type="component" value="Unassembled WGS sequence"/>
</dbReference>
<dbReference type="SUPFAM" id="SSF55604">
    <property type="entry name" value="Glucose permease domain IIB"/>
    <property type="match status" value="1"/>
</dbReference>
<evidence type="ECO:0000256" key="1">
    <source>
        <dbReference type="ARBA" id="ARBA00004651"/>
    </source>
</evidence>
<dbReference type="CDD" id="cd00212">
    <property type="entry name" value="PTS_IIB_glc"/>
    <property type="match status" value="1"/>
</dbReference>
<dbReference type="Pfam" id="PF00358">
    <property type="entry name" value="PTS_EIIA_1"/>
    <property type="match status" value="1"/>
</dbReference>
<dbReference type="NCBIfam" id="TIGR01998">
    <property type="entry name" value="PTS-II-BC-nag"/>
    <property type="match status" value="1"/>
</dbReference>
<dbReference type="GO" id="GO:0019866">
    <property type="term" value="C:organelle inner membrane"/>
    <property type="evidence" value="ECO:0007669"/>
    <property type="project" value="InterPro"/>
</dbReference>
<dbReference type="InterPro" id="IPR010974">
    <property type="entry name" value="PTS_IIBC_nag"/>
</dbReference>
<evidence type="ECO:0000256" key="2">
    <source>
        <dbReference type="ARBA" id="ARBA00022448"/>
    </source>
</evidence>
<dbReference type="PROSITE" id="PS00371">
    <property type="entry name" value="PTS_EIIA_TYPE_1_HIS"/>
    <property type="match status" value="1"/>
</dbReference>
<dbReference type="AlphaFoldDB" id="A0A0R1J9N7"/>
<keyword evidence="17" id="KW-1185">Reference proteome</keyword>
<dbReference type="InterPro" id="IPR011055">
    <property type="entry name" value="Dup_hybrid_motif"/>
</dbReference>
<evidence type="ECO:0000256" key="4">
    <source>
        <dbReference type="ARBA" id="ARBA00022597"/>
    </source>
</evidence>
<dbReference type="PROSITE" id="PS01035">
    <property type="entry name" value="PTS_EIIB_TYPE_1_CYS"/>
    <property type="match status" value="1"/>
</dbReference>
<reference evidence="16 17" key="1">
    <citation type="journal article" date="2015" name="Genome Announc.">
        <title>Expanding the biotechnology potential of lactobacilli through comparative genomics of 213 strains and associated genera.</title>
        <authorList>
            <person name="Sun Z."/>
            <person name="Harris H.M."/>
            <person name="McCann A."/>
            <person name="Guo C."/>
            <person name="Argimon S."/>
            <person name="Zhang W."/>
            <person name="Yang X."/>
            <person name="Jeffery I.B."/>
            <person name="Cooney J.C."/>
            <person name="Kagawa T.F."/>
            <person name="Liu W."/>
            <person name="Song Y."/>
            <person name="Salvetti E."/>
            <person name="Wrobel A."/>
            <person name="Rasinkangas P."/>
            <person name="Parkhill J."/>
            <person name="Rea M.C."/>
            <person name="O'Sullivan O."/>
            <person name="Ritari J."/>
            <person name="Douillard F.P."/>
            <person name="Paul Ross R."/>
            <person name="Yang R."/>
            <person name="Briner A.E."/>
            <person name="Felis G.E."/>
            <person name="de Vos W.M."/>
            <person name="Barrangou R."/>
            <person name="Klaenhammer T.R."/>
            <person name="Caufield P.W."/>
            <person name="Cui Y."/>
            <person name="Zhang H."/>
            <person name="O'Toole P.W."/>
        </authorList>
    </citation>
    <scope>NUCLEOTIDE SEQUENCE [LARGE SCALE GENOMIC DNA]</scope>
    <source>
        <strain evidence="16 17">DSM 20183</strain>
    </source>
</reference>
<comment type="caution">
    <text evidence="16">The sequence shown here is derived from an EMBL/GenBank/DDBJ whole genome shotgun (WGS) entry which is preliminary data.</text>
</comment>
<dbReference type="PROSITE" id="PS51093">
    <property type="entry name" value="PTS_EIIA_TYPE_1"/>
    <property type="match status" value="1"/>
</dbReference>
<dbReference type="GO" id="GO:0090563">
    <property type="term" value="F:protein-phosphocysteine-sugar phosphotransferase activity"/>
    <property type="evidence" value="ECO:0007669"/>
    <property type="project" value="TreeGrafter"/>
</dbReference>
<dbReference type="NCBIfam" id="TIGR00830">
    <property type="entry name" value="PTBA"/>
    <property type="match status" value="1"/>
</dbReference>
<dbReference type="InterPro" id="IPR013013">
    <property type="entry name" value="PTS_EIIC_1"/>
</dbReference>
<dbReference type="Pfam" id="PF02378">
    <property type="entry name" value="PTS_EIIC"/>
    <property type="match status" value="1"/>
</dbReference>
<evidence type="ECO:0000256" key="5">
    <source>
        <dbReference type="ARBA" id="ARBA00022679"/>
    </source>
</evidence>
<evidence type="ECO:0000313" key="17">
    <source>
        <dbReference type="Proteomes" id="UP000050929"/>
    </source>
</evidence>
<feature type="transmembrane region" description="Helical" evidence="12">
    <location>
        <begin position="350"/>
        <end position="369"/>
    </location>
</feature>
<feature type="domain" description="PTS EIIC type-1" evidence="15">
    <location>
        <begin position="1"/>
        <end position="381"/>
    </location>
</feature>
<dbReference type="PANTHER" id="PTHR30009">
    <property type="entry name" value="CYTOCHROME C-TYPE SYNTHESIS PROTEIN AND PTS TRANSMEMBRANE COMPONENT"/>
    <property type="match status" value="1"/>
</dbReference>
<feature type="transmembrane region" description="Helical" evidence="12">
    <location>
        <begin position="47"/>
        <end position="66"/>
    </location>
</feature>
<evidence type="ECO:0000259" key="15">
    <source>
        <dbReference type="PROSITE" id="PS51103"/>
    </source>
</evidence>
<feature type="transmembrane region" description="Helical" evidence="12">
    <location>
        <begin position="175"/>
        <end position="197"/>
    </location>
</feature>
<evidence type="ECO:0000256" key="10">
    <source>
        <dbReference type="ARBA" id="ARBA00023136"/>
    </source>
</evidence>
<gene>
    <name evidence="16" type="ORF">FC72_GL000406</name>
</gene>
<evidence type="ECO:0000256" key="7">
    <source>
        <dbReference type="ARBA" id="ARBA00022692"/>
    </source>
</evidence>
<feature type="transmembrane region" description="Helical" evidence="12">
    <location>
        <begin position="107"/>
        <end position="129"/>
    </location>
</feature>
<feature type="transmembrane region" description="Helical" evidence="12">
    <location>
        <begin position="297"/>
        <end position="319"/>
    </location>
</feature>
<evidence type="ECO:0000256" key="3">
    <source>
        <dbReference type="ARBA" id="ARBA00022475"/>
    </source>
</evidence>
<dbReference type="NCBIfam" id="TIGR00826">
    <property type="entry name" value="EIIB_glc"/>
    <property type="match status" value="1"/>
</dbReference>
<evidence type="ECO:0000313" key="16">
    <source>
        <dbReference type="EMBL" id="KRK64386.1"/>
    </source>
</evidence>
<dbReference type="EMBL" id="AZDG01000012">
    <property type="protein sequence ID" value="KRK64386.1"/>
    <property type="molecule type" value="Genomic_DNA"/>
</dbReference>
<keyword evidence="9 12" id="KW-1133">Transmembrane helix</keyword>
<evidence type="ECO:0000256" key="8">
    <source>
        <dbReference type="ARBA" id="ARBA00022777"/>
    </source>
</evidence>